<dbReference type="GO" id="GO:0005743">
    <property type="term" value="C:mitochondrial inner membrane"/>
    <property type="evidence" value="ECO:0007669"/>
    <property type="project" value="UniProtKB-SubCell"/>
</dbReference>
<comment type="similarity">
    <text evidence="1 9">Belongs to the complex I NDUFS4 subunit family.</text>
</comment>
<evidence type="ECO:0000256" key="9">
    <source>
        <dbReference type="RuleBase" id="RU367010"/>
    </source>
</evidence>
<evidence type="ECO:0000256" key="8">
    <source>
        <dbReference type="ARBA" id="ARBA00023136"/>
    </source>
</evidence>
<evidence type="ECO:0000256" key="4">
    <source>
        <dbReference type="ARBA" id="ARBA00022792"/>
    </source>
</evidence>
<keyword evidence="6 9" id="KW-0249">Electron transport</keyword>
<evidence type="ECO:0000256" key="5">
    <source>
        <dbReference type="ARBA" id="ARBA00022946"/>
    </source>
</evidence>
<keyword evidence="8 9" id="KW-0472">Membrane</keyword>
<keyword evidence="11" id="KW-1185">Reference proteome</keyword>
<proteinExistence type="inferred from homology"/>
<keyword evidence="2 9" id="KW-0813">Transport</keyword>
<dbReference type="GO" id="GO:0022900">
    <property type="term" value="P:electron transport chain"/>
    <property type="evidence" value="ECO:0007669"/>
    <property type="project" value="InterPro"/>
</dbReference>
<dbReference type="Gene3D" id="3.30.160.190">
    <property type="entry name" value="atu1810 like domain"/>
    <property type="match status" value="1"/>
</dbReference>
<dbReference type="RefSeq" id="XP_064700456.1">
    <property type="nucleotide sequence ID" value="XM_064853998.1"/>
</dbReference>
<comment type="caution">
    <text evidence="10">The sequence shown here is derived from an EMBL/GenBank/DDBJ whole genome shotgun (WGS) entry which is preliminary data.</text>
</comment>
<evidence type="ECO:0000256" key="2">
    <source>
        <dbReference type="ARBA" id="ARBA00022448"/>
    </source>
</evidence>
<dbReference type="Proteomes" id="UP001358417">
    <property type="component" value="Unassembled WGS sequence"/>
</dbReference>
<dbReference type="InterPro" id="IPR006885">
    <property type="entry name" value="NADH_UbQ_FeS_4_mit-like"/>
</dbReference>
<dbReference type="PANTHER" id="PTHR12219:SF8">
    <property type="entry name" value="NADH DEHYDROGENASE [UBIQUINONE] IRON-SULFUR PROTEIN 4, MITOCHONDRIAL"/>
    <property type="match status" value="1"/>
</dbReference>
<protein>
    <recommendedName>
        <fullName evidence="9">NADH dehydrogenase [ubiquinone] iron-sulfur protein 4, mitochondrial</fullName>
    </recommendedName>
</protein>
<evidence type="ECO:0000256" key="7">
    <source>
        <dbReference type="ARBA" id="ARBA00023128"/>
    </source>
</evidence>
<evidence type="ECO:0000256" key="1">
    <source>
        <dbReference type="ARBA" id="ARBA00005882"/>
    </source>
</evidence>
<comment type="function">
    <text evidence="9">Accessory subunit of the mitochondrial membrane respiratory chain NADH dehydrogenase (Complex I), that is believed not to be involved in catalysis. Complex I functions in the transfer of electrons from NADH to the respiratory chain. The immediate electron acceptor for the enzyme is believed to be ubiquinone.</text>
</comment>
<dbReference type="EMBL" id="JAVRRD010000043">
    <property type="protein sequence ID" value="KAK5044805.1"/>
    <property type="molecule type" value="Genomic_DNA"/>
</dbReference>
<dbReference type="FunFam" id="3.30.160.190:FF:000001">
    <property type="entry name" value="NADH-ubiquinone oxidoreductase 21 kDa subunit mitochondrial"/>
    <property type="match status" value="1"/>
</dbReference>
<accession>A0AAV9MVS8</accession>
<reference evidence="10 11" key="1">
    <citation type="submission" date="2023-08" db="EMBL/GenBank/DDBJ databases">
        <title>Black Yeasts Isolated from many extreme environments.</title>
        <authorList>
            <person name="Coleine C."/>
            <person name="Stajich J.E."/>
            <person name="Selbmann L."/>
        </authorList>
    </citation>
    <scope>NUCLEOTIDE SEQUENCE [LARGE SCALE GENOMIC DNA]</scope>
    <source>
        <strain evidence="10 11">CCFEE 5792</strain>
    </source>
</reference>
<keyword evidence="5 9" id="KW-0809">Transit peptide</keyword>
<evidence type="ECO:0000256" key="3">
    <source>
        <dbReference type="ARBA" id="ARBA00022660"/>
    </source>
</evidence>
<evidence type="ECO:0000313" key="11">
    <source>
        <dbReference type="Proteomes" id="UP001358417"/>
    </source>
</evidence>
<evidence type="ECO:0000313" key="10">
    <source>
        <dbReference type="EMBL" id="KAK5044805.1"/>
    </source>
</evidence>
<dbReference type="GeneID" id="89978619"/>
<name>A0AAV9MVS8_9EURO</name>
<sequence length="228" mass="25432">MSFLRPQSSLRLCRTIPQAPRSSLRCLSTTPGRRLGEPDPKAVPDVQAMQATEDQASMVEIDHNPEQSVTEYHADHQPDYTATVDHGTSLYSPVPKRVLNGSEPGGITPAAVLSGAPVDLQARTVRIYKSAKPATQSGSWGSHAWRMDWDVLGRGHRWENPLMGWQSSADAMQGTKVQFKTKEDAVAFAEKQGYEYYVQEPQERRFVPKAYANMFLHESGPLKHIKTK</sequence>
<keyword evidence="4 9" id="KW-0999">Mitochondrion inner membrane</keyword>
<dbReference type="InterPro" id="IPR038532">
    <property type="entry name" value="NDUFS4-like_sf"/>
</dbReference>
<dbReference type="PANTHER" id="PTHR12219">
    <property type="entry name" value="NADH-UBIQUINONE OXIDOREDUCTASE"/>
    <property type="match status" value="1"/>
</dbReference>
<dbReference type="AlphaFoldDB" id="A0AAV9MVS8"/>
<dbReference type="Pfam" id="PF04800">
    <property type="entry name" value="NDUS4"/>
    <property type="match status" value="1"/>
</dbReference>
<evidence type="ECO:0000256" key="6">
    <source>
        <dbReference type="ARBA" id="ARBA00022982"/>
    </source>
</evidence>
<organism evidence="10 11">
    <name type="scientific">Exophiala bonariae</name>
    <dbReference type="NCBI Taxonomy" id="1690606"/>
    <lineage>
        <taxon>Eukaryota</taxon>
        <taxon>Fungi</taxon>
        <taxon>Dikarya</taxon>
        <taxon>Ascomycota</taxon>
        <taxon>Pezizomycotina</taxon>
        <taxon>Eurotiomycetes</taxon>
        <taxon>Chaetothyriomycetidae</taxon>
        <taxon>Chaetothyriales</taxon>
        <taxon>Herpotrichiellaceae</taxon>
        <taxon>Exophiala</taxon>
    </lineage>
</organism>
<keyword evidence="7 9" id="KW-0496">Mitochondrion</keyword>
<comment type="subcellular location">
    <subcellularLocation>
        <location evidence="9">Mitochondrion inner membrane</location>
        <topology evidence="9">Peripheral membrane protein</topology>
        <orientation evidence="9">Matrix side</orientation>
    </subcellularLocation>
</comment>
<keyword evidence="3 9" id="KW-0679">Respiratory chain</keyword>
<gene>
    <name evidence="10" type="primary">NUO21</name>
    <name evidence="10" type="ORF">LTR84_010461</name>
</gene>